<comment type="caution">
    <text evidence="2">The sequence shown here is derived from an EMBL/GenBank/DDBJ whole genome shotgun (WGS) entry which is preliminary data.</text>
</comment>
<dbReference type="AlphaFoldDB" id="A0A9Q3HMU2"/>
<evidence type="ECO:0000313" key="2">
    <source>
        <dbReference type="EMBL" id="MBW0507355.1"/>
    </source>
</evidence>
<protein>
    <submittedName>
        <fullName evidence="2">Uncharacterized protein</fullName>
    </submittedName>
</protein>
<organism evidence="2 3">
    <name type="scientific">Austropuccinia psidii MF-1</name>
    <dbReference type="NCBI Taxonomy" id="1389203"/>
    <lineage>
        <taxon>Eukaryota</taxon>
        <taxon>Fungi</taxon>
        <taxon>Dikarya</taxon>
        <taxon>Basidiomycota</taxon>
        <taxon>Pucciniomycotina</taxon>
        <taxon>Pucciniomycetes</taxon>
        <taxon>Pucciniales</taxon>
        <taxon>Sphaerophragmiaceae</taxon>
        <taxon>Austropuccinia</taxon>
    </lineage>
</organism>
<dbReference type="EMBL" id="AVOT02019659">
    <property type="protein sequence ID" value="MBW0507355.1"/>
    <property type="molecule type" value="Genomic_DNA"/>
</dbReference>
<dbReference type="Proteomes" id="UP000765509">
    <property type="component" value="Unassembled WGS sequence"/>
</dbReference>
<gene>
    <name evidence="2" type="ORF">O181_047070</name>
</gene>
<sequence>MFNWQCHHYYGQLAISFSHWPLWTIIHITNPQANSLVLGLRGPSRLPGAYGPTPLTMRILGHLDPLRPLQSVGRNPRPTVHMPLTLGPLGPFWPKSNEAKGGHVGPKPQVGPPEPNLAPNLISPKNVQKDPRTHIGHFQPLAFGNHQRPPDQAQQCFPFI</sequence>
<proteinExistence type="predicted"/>
<name>A0A9Q3HMU2_9BASI</name>
<reference evidence="2" key="1">
    <citation type="submission" date="2021-03" db="EMBL/GenBank/DDBJ databases">
        <title>Draft genome sequence of rust myrtle Austropuccinia psidii MF-1, a brazilian biotype.</title>
        <authorList>
            <person name="Quecine M.C."/>
            <person name="Pachon D.M.R."/>
            <person name="Bonatelli M.L."/>
            <person name="Correr F.H."/>
            <person name="Franceschini L.M."/>
            <person name="Leite T.F."/>
            <person name="Margarido G.R.A."/>
            <person name="Almeida C.A."/>
            <person name="Ferrarezi J.A."/>
            <person name="Labate C.A."/>
        </authorList>
    </citation>
    <scope>NUCLEOTIDE SEQUENCE</scope>
    <source>
        <strain evidence="2">MF-1</strain>
    </source>
</reference>
<evidence type="ECO:0000256" key="1">
    <source>
        <dbReference type="SAM" id="MobiDB-lite"/>
    </source>
</evidence>
<feature type="region of interest" description="Disordered" evidence="1">
    <location>
        <begin position="95"/>
        <end position="114"/>
    </location>
</feature>
<keyword evidence="3" id="KW-1185">Reference proteome</keyword>
<evidence type="ECO:0000313" key="3">
    <source>
        <dbReference type="Proteomes" id="UP000765509"/>
    </source>
</evidence>
<accession>A0A9Q3HMU2</accession>